<dbReference type="InterPro" id="IPR038461">
    <property type="entry name" value="Schlafen_AlbA_2_dom_sf"/>
</dbReference>
<dbReference type="EMBL" id="PVMZ01000021">
    <property type="protein sequence ID" value="PRX15966.1"/>
    <property type="molecule type" value="Genomic_DNA"/>
</dbReference>
<gene>
    <name evidence="2" type="ORF">CLV67_12113</name>
</gene>
<evidence type="ECO:0008006" key="4">
    <source>
        <dbReference type="Google" id="ProtNLM"/>
    </source>
</evidence>
<sequence length="354" mass="38767">MANSGGGTLVFGITESQKAATGRTDTGKLSERHESALRSVAVTAISPPVFGLDVVQLGEPGNQCVVVVVPQSMDGPHLIYRGEYFGAPLRNDADTVWMKERQVEAMYRARFDERRRSAEVLDKLYAQAAAMRSADSPAWIVAVAHPRLPGTGTKRPTNTAARMAFDQAGKNALVYVGRGSRHPLENTDMNNPRPGLRRWTSRPMVDGDSRRWQEAWVSIHDDGSVSLAAAAGGHRRSRTEYHDDHVVESRAVEVAIADFMGLIRESSDRLTLGEYEVKIGFEWDKKDRLEIWATGGMSGSESRGTIPLAQFTPIEVTLRADADAADFYQQVHDLALDCVNQAGIGHVQTISPPS</sequence>
<reference evidence="2 3" key="1">
    <citation type="submission" date="2018-03" db="EMBL/GenBank/DDBJ databases">
        <title>Genomic Encyclopedia of Archaeal and Bacterial Type Strains, Phase II (KMG-II): from individual species to whole genera.</title>
        <authorList>
            <person name="Goeker M."/>
        </authorList>
    </citation>
    <scope>NUCLEOTIDE SEQUENCE [LARGE SCALE GENOMIC DNA]</scope>
    <source>
        <strain evidence="2 3">DSM 43146</strain>
    </source>
</reference>
<keyword evidence="3" id="KW-1185">Reference proteome</keyword>
<feature type="region of interest" description="Disordered" evidence="1">
    <location>
        <begin position="181"/>
        <end position="202"/>
    </location>
</feature>
<dbReference type="Proteomes" id="UP000239415">
    <property type="component" value="Unassembled WGS sequence"/>
</dbReference>
<organism evidence="2 3">
    <name type="scientific">Actinoplanes italicus</name>
    <dbReference type="NCBI Taxonomy" id="113567"/>
    <lineage>
        <taxon>Bacteria</taxon>
        <taxon>Bacillati</taxon>
        <taxon>Actinomycetota</taxon>
        <taxon>Actinomycetes</taxon>
        <taxon>Micromonosporales</taxon>
        <taxon>Micromonosporaceae</taxon>
        <taxon>Actinoplanes</taxon>
    </lineage>
</organism>
<accession>A0A2T0JZN1</accession>
<protein>
    <recommendedName>
        <fullName evidence="4">DNA-binding protein</fullName>
    </recommendedName>
</protein>
<evidence type="ECO:0000313" key="2">
    <source>
        <dbReference type="EMBL" id="PRX15966.1"/>
    </source>
</evidence>
<comment type="caution">
    <text evidence="2">The sequence shown here is derived from an EMBL/GenBank/DDBJ whole genome shotgun (WGS) entry which is preliminary data.</text>
</comment>
<dbReference type="AlphaFoldDB" id="A0A2T0JZN1"/>
<evidence type="ECO:0000256" key="1">
    <source>
        <dbReference type="SAM" id="MobiDB-lite"/>
    </source>
</evidence>
<evidence type="ECO:0000313" key="3">
    <source>
        <dbReference type="Proteomes" id="UP000239415"/>
    </source>
</evidence>
<proteinExistence type="predicted"/>
<name>A0A2T0JZN1_9ACTN</name>
<dbReference type="Gene3D" id="3.30.950.30">
    <property type="entry name" value="Schlafen, AAA domain"/>
    <property type="match status" value="1"/>
</dbReference>